<dbReference type="Proteomes" id="UP001590951">
    <property type="component" value="Unassembled WGS sequence"/>
</dbReference>
<feature type="domain" description="Zn(2)-C6 fungal-type" evidence="7">
    <location>
        <begin position="25"/>
        <end position="53"/>
    </location>
</feature>
<dbReference type="InterPro" id="IPR052360">
    <property type="entry name" value="Transcr_Regulatory_Proteins"/>
</dbReference>
<keyword evidence="6" id="KW-0539">Nucleus</keyword>
<evidence type="ECO:0000256" key="6">
    <source>
        <dbReference type="ARBA" id="ARBA00023242"/>
    </source>
</evidence>
<dbReference type="Gene3D" id="4.10.240.10">
    <property type="entry name" value="Zn(2)-C6 fungal-type DNA-binding domain"/>
    <property type="match status" value="1"/>
</dbReference>
<dbReference type="PANTHER" id="PTHR36206:SF12">
    <property type="entry name" value="ASPERCRYPTIN BIOSYNTHESIS CLUSTER-SPECIFIC TRANSCRIPTION REGULATOR ATNN-RELATED"/>
    <property type="match status" value="1"/>
</dbReference>
<keyword evidence="3" id="KW-0805">Transcription regulation</keyword>
<evidence type="ECO:0000256" key="2">
    <source>
        <dbReference type="ARBA" id="ARBA00022833"/>
    </source>
</evidence>
<protein>
    <recommendedName>
        <fullName evidence="7">Zn(2)-C6 fungal-type domain-containing protein</fullName>
    </recommendedName>
</protein>
<name>A0ABR4AZ90_9LECA</name>
<dbReference type="InterPro" id="IPR036864">
    <property type="entry name" value="Zn2-C6_fun-type_DNA-bd_sf"/>
</dbReference>
<dbReference type="EMBL" id="JBHFEH010000047">
    <property type="protein sequence ID" value="KAL2050463.1"/>
    <property type="molecule type" value="Genomic_DNA"/>
</dbReference>
<dbReference type="InterPro" id="IPR001138">
    <property type="entry name" value="Zn2Cys6_DnaBD"/>
</dbReference>
<reference evidence="8 9" key="1">
    <citation type="submission" date="2024-09" db="EMBL/GenBank/DDBJ databases">
        <title>Rethinking Asexuality: The Enigmatic Case of Functional Sexual Genes in Lepraria (Stereocaulaceae).</title>
        <authorList>
            <person name="Doellman M."/>
            <person name="Sun Y."/>
            <person name="Barcenas-Pena A."/>
            <person name="Lumbsch H.T."/>
            <person name="Grewe F."/>
        </authorList>
    </citation>
    <scope>NUCLEOTIDE SEQUENCE [LARGE SCALE GENOMIC DNA]</scope>
    <source>
        <strain evidence="8 9">Grewe 0041</strain>
    </source>
</reference>
<sequence length="455" mass="50755">MPSMPSRIATRPCGSRAGGRHVRTGCVTCKVRHIKCDEGKPSCLKCRSTGRACDGYTVRENPLPPVTKNQGHVGTVPLVPILGSPFTTELWTDRERRSFEYFYFSTRQSSSISMALDLSLQFIIQASCFDTAMRSAIVALGSLGESLEIGDMLGSKTNDQSLQHFAQIQFHKALRNLRVLIRDDPHRPAELTVMSCYVFSIFEFHRGNEANSMMHGCSGLNILRQDSRLSQRPDYLGLGFLRTSSFMEAQAKVWFDSTSAHSPGFKPAMLEEFSSFEEAAHSLDILMANMYQLRQKANTFGFNEYMVPIPPGLADIRQDLTRQLQRWKTGMGNLLTKHGTGQRRHLSHRVAVMKMNFITTVLIVTISLQYSKKALYRRNESQFREIIALAMSVLSPANGAATFSPEQIFATGEVIESESTPTLPTHRGIIQPLSFTAIKCQNPTSNSAKKVISKG</sequence>
<dbReference type="PANTHER" id="PTHR36206">
    <property type="entry name" value="ASPERCRYPTIN BIOSYNTHESIS CLUSTER-SPECIFIC TRANSCRIPTION REGULATOR ATNN-RELATED"/>
    <property type="match status" value="1"/>
</dbReference>
<proteinExistence type="predicted"/>
<keyword evidence="5" id="KW-0804">Transcription</keyword>
<organism evidence="8 9">
    <name type="scientific">Lepraria finkii</name>
    <dbReference type="NCBI Taxonomy" id="1340010"/>
    <lineage>
        <taxon>Eukaryota</taxon>
        <taxon>Fungi</taxon>
        <taxon>Dikarya</taxon>
        <taxon>Ascomycota</taxon>
        <taxon>Pezizomycotina</taxon>
        <taxon>Lecanoromycetes</taxon>
        <taxon>OSLEUM clade</taxon>
        <taxon>Lecanoromycetidae</taxon>
        <taxon>Lecanorales</taxon>
        <taxon>Lecanorineae</taxon>
        <taxon>Stereocaulaceae</taxon>
        <taxon>Lepraria</taxon>
    </lineage>
</organism>
<evidence type="ECO:0000256" key="3">
    <source>
        <dbReference type="ARBA" id="ARBA00023015"/>
    </source>
</evidence>
<evidence type="ECO:0000259" key="7">
    <source>
        <dbReference type="PROSITE" id="PS50048"/>
    </source>
</evidence>
<keyword evidence="2" id="KW-0862">Zinc</keyword>
<keyword evidence="1" id="KW-0479">Metal-binding</keyword>
<evidence type="ECO:0000256" key="4">
    <source>
        <dbReference type="ARBA" id="ARBA00023125"/>
    </source>
</evidence>
<keyword evidence="4" id="KW-0238">DNA-binding</keyword>
<keyword evidence="9" id="KW-1185">Reference proteome</keyword>
<evidence type="ECO:0000256" key="1">
    <source>
        <dbReference type="ARBA" id="ARBA00022723"/>
    </source>
</evidence>
<evidence type="ECO:0000313" key="8">
    <source>
        <dbReference type="EMBL" id="KAL2050463.1"/>
    </source>
</evidence>
<dbReference type="SUPFAM" id="SSF57701">
    <property type="entry name" value="Zn2/Cys6 DNA-binding domain"/>
    <property type="match status" value="1"/>
</dbReference>
<gene>
    <name evidence="8" type="ORF">ABVK25_009297</name>
</gene>
<dbReference type="Pfam" id="PF00172">
    <property type="entry name" value="Zn_clus"/>
    <property type="match status" value="1"/>
</dbReference>
<evidence type="ECO:0000313" key="9">
    <source>
        <dbReference type="Proteomes" id="UP001590951"/>
    </source>
</evidence>
<dbReference type="PROSITE" id="PS00463">
    <property type="entry name" value="ZN2_CY6_FUNGAL_1"/>
    <property type="match status" value="1"/>
</dbReference>
<comment type="caution">
    <text evidence="8">The sequence shown here is derived from an EMBL/GenBank/DDBJ whole genome shotgun (WGS) entry which is preliminary data.</text>
</comment>
<dbReference type="CDD" id="cd00067">
    <property type="entry name" value="GAL4"/>
    <property type="match status" value="1"/>
</dbReference>
<dbReference type="SMART" id="SM00066">
    <property type="entry name" value="GAL4"/>
    <property type="match status" value="1"/>
</dbReference>
<dbReference type="PROSITE" id="PS50048">
    <property type="entry name" value="ZN2_CY6_FUNGAL_2"/>
    <property type="match status" value="1"/>
</dbReference>
<evidence type="ECO:0000256" key="5">
    <source>
        <dbReference type="ARBA" id="ARBA00023163"/>
    </source>
</evidence>
<accession>A0ABR4AZ90</accession>